<dbReference type="Gene3D" id="3.40.30.10">
    <property type="entry name" value="Glutaredoxin"/>
    <property type="match status" value="1"/>
</dbReference>
<reference evidence="3 4" key="1">
    <citation type="submission" date="2016-06" db="EMBL/GenBank/DDBJ databases">
        <title>Simultaneous identification of Haemophilus influenzae and Haemophilus haemolyticus using TaqMan real-time PCR.</title>
        <authorList>
            <person name="Price E.P."/>
            <person name="Sarovich D.S."/>
            <person name="Harris T."/>
            <person name="Spargo J.C."/>
            <person name="Nosworthy E."/>
            <person name="Beissbarth J."/>
            <person name="Smith-Vaughan H.C."/>
        </authorList>
    </citation>
    <scope>NUCLEOTIDE SEQUENCE [LARGE SCALE GENOMIC DNA]</scope>
    <source>
        <strain evidence="3 4">ATCC 9796</strain>
    </source>
</reference>
<dbReference type="InterPro" id="IPR050824">
    <property type="entry name" value="Thiol_disulfide_DsbA"/>
</dbReference>
<accession>A0AB36EB00</accession>
<dbReference type="PANTHER" id="PTHR35891:SF2">
    <property type="entry name" value="THIOL:DISULFIDE INTERCHANGE PROTEIN DSBA"/>
    <property type="match status" value="1"/>
</dbReference>
<feature type="signal peptide" evidence="2">
    <location>
        <begin position="1"/>
        <end position="26"/>
    </location>
</feature>
<dbReference type="AlphaFoldDB" id="A0AB36EB00"/>
<comment type="caution">
    <text evidence="3">The sequence shown here is derived from an EMBL/GenBank/DDBJ whole genome shotgun (WGS) entry which is preliminary data.</text>
</comment>
<evidence type="ECO:0008006" key="5">
    <source>
        <dbReference type="Google" id="ProtNLM"/>
    </source>
</evidence>
<feature type="chain" id="PRO_5044327002" description="Thiol:disulfide interchange protein DsbA/DsbL" evidence="2">
    <location>
        <begin position="27"/>
        <end position="237"/>
    </location>
</feature>
<evidence type="ECO:0000313" key="3">
    <source>
        <dbReference type="EMBL" id="OBY53393.1"/>
    </source>
</evidence>
<name>A0AB36EB00_HAEPA</name>
<dbReference type="CDD" id="cd03019">
    <property type="entry name" value="DsbA_DsbA"/>
    <property type="match status" value="1"/>
</dbReference>
<organism evidence="3 4">
    <name type="scientific">Haemophilus parainfluenzae</name>
    <dbReference type="NCBI Taxonomy" id="729"/>
    <lineage>
        <taxon>Bacteria</taxon>
        <taxon>Pseudomonadati</taxon>
        <taxon>Pseudomonadota</taxon>
        <taxon>Gammaproteobacteria</taxon>
        <taxon>Pasteurellales</taxon>
        <taxon>Pasteurellaceae</taxon>
        <taxon>Haemophilus</taxon>
    </lineage>
</organism>
<dbReference type="PANTHER" id="PTHR35891">
    <property type="entry name" value="THIOL:DISULFIDE INTERCHANGE PROTEIN DSBA"/>
    <property type="match status" value="1"/>
</dbReference>
<sequence>MKKFWQNTFKGSFAMMLLSVTNVAFGEVNAKYFSAKNSPHLPPANVTQFEDGRDYFSYQEPIEQIRRSDSRIPIQFFFDYDCRVCSSAQDILQLYSQIRPNKVELEEYPVATNEARFSATIFYTLQRLKVGELSDTLLFETSEKARYTELSTLDKMREWVISQGISKVEFNKVVHSSEVKKDVSNAINLTEEYGVFTFPYVVIGGKYVLTASTLYNDDYGVAVLDFLVNKLEQERKN</sequence>
<evidence type="ECO:0000313" key="4">
    <source>
        <dbReference type="Proteomes" id="UP000092740"/>
    </source>
</evidence>
<gene>
    <name evidence="3" type="ORF">BBB48_01235</name>
</gene>
<dbReference type="InterPro" id="IPR023205">
    <property type="entry name" value="DsbA/DsbL"/>
</dbReference>
<dbReference type="Proteomes" id="UP000092740">
    <property type="component" value="Unassembled WGS sequence"/>
</dbReference>
<evidence type="ECO:0000256" key="1">
    <source>
        <dbReference type="ARBA" id="ARBA00022729"/>
    </source>
</evidence>
<dbReference type="InterPro" id="IPR036249">
    <property type="entry name" value="Thioredoxin-like_sf"/>
</dbReference>
<keyword evidence="1 2" id="KW-0732">Signal</keyword>
<proteinExistence type="predicted"/>
<dbReference type="SUPFAM" id="SSF52833">
    <property type="entry name" value="Thioredoxin-like"/>
    <property type="match status" value="1"/>
</dbReference>
<evidence type="ECO:0000256" key="2">
    <source>
        <dbReference type="SAM" id="SignalP"/>
    </source>
</evidence>
<protein>
    <recommendedName>
        <fullName evidence="5">Thiol:disulfide interchange protein DsbA/DsbL</fullName>
    </recommendedName>
</protein>
<dbReference type="EMBL" id="MAQD01000001">
    <property type="protein sequence ID" value="OBY53393.1"/>
    <property type="molecule type" value="Genomic_DNA"/>
</dbReference>